<keyword evidence="2" id="KW-1185">Reference proteome</keyword>
<name>A0A120FP06_9HYPH</name>
<comment type="caution">
    <text evidence="1">The sequence shown here is derived from an EMBL/GenBank/DDBJ whole genome shotgun (WGS) entry which is preliminary data.</text>
</comment>
<gene>
    <name evidence="1" type="ORF">AS026_35550</name>
</gene>
<organism evidence="1 2">
    <name type="scientific">Rhizobium altiplani</name>
    <dbReference type="NCBI Taxonomy" id="1864509"/>
    <lineage>
        <taxon>Bacteria</taxon>
        <taxon>Pseudomonadati</taxon>
        <taxon>Pseudomonadota</taxon>
        <taxon>Alphaproteobacteria</taxon>
        <taxon>Hyphomicrobiales</taxon>
        <taxon>Rhizobiaceae</taxon>
        <taxon>Rhizobium/Agrobacterium group</taxon>
        <taxon>Rhizobium</taxon>
    </lineage>
</organism>
<evidence type="ECO:0000313" key="1">
    <source>
        <dbReference type="EMBL" id="KWV56237.1"/>
    </source>
</evidence>
<accession>A0A120FP06</accession>
<reference evidence="1 2" key="1">
    <citation type="submission" date="2015-11" db="EMBL/GenBank/DDBJ databases">
        <title>Draft Genome Sequence of the Strain BR 10423 (Rhizobium sp.) isolated from nodules of Mimosa pudica.</title>
        <authorList>
            <person name="Barauna A.C."/>
            <person name="Zilli J.E."/>
            <person name="Simoes-Araujo J.L."/>
            <person name="Reis V.M."/>
            <person name="James E.K."/>
            <person name="Reis F.B.Jr."/>
            <person name="Rouws L.F."/>
            <person name="Passos S.R."/>
            <person name="Gois S.R."/>
        </authorList>
    </citation>
    <scope>NUCLEOTIDE SEQUENCE [LARGE SCALE GENOMIC DNA]</scope>
    <source>
        <strain evidence="1 2">BR10423</strain>
    </source>
</reference>
<protein>
    <submittedName>
        <fullName evidence="1">Uncharacterized protein</fullName>
    </submittedName>
</protein>
<proteinExistence type="predicted"/>
<dbReference type="EMBL" id="LNCD01000042">
    <property type="protein sequence ID" value="KWV56237.1"/>
    <property type="molecule type" value="Genomic_DNA"/>
</dbReference>
<evidence type="ECO:0000313" key="2">
    <source>
        <dbReference type="Proteomes" id="UP000068164"/>
    </source>
</evidence>
<dbReference type="Proteomes" id="UP000068164">
    <property type="component" value="Unassembled WGS sequence"/>
</dbReference>
<sequence length="61" mass="7080">MKSLLSFVRADPGIGQDCRCRQPVSWVAWLRVHRLRRDKGSSVINDYKYKHGIKITQASNH</sequence>
<dbReference type="AlphaFoldDB" id="A0A120FP06"/>